<organism evidence="2 3">
    <name type="scientific">Novibacillus thermophilus</name>
    <dbReference type="NCBI Taxonomy" id="1471761"/>
    <lineage>
        <taxon>Bacteria</taxon>
        <taxon>Bacillati</taxon>
        <taxon>Bacillota</taxon>
        <taxon>Bacilli</taxon>
        <taxon>Bacillales</taxon>
        <taxon>Thermoactinomycetaceae</taxon>
        <taxon>Novibacillus</taxon>
    </lineage>
</organism>
<dbReference type="KEGG" id="ntr:B0W44_11325"/>
<reference evidence="2 3" key="1">
    <citation type="journal article" date="2015" name="Int. J. Syst. Evol. Microbiol.">
        <title>Novibacillus thermophilus gen. nov., sp. nov., a Gram-staining-negative and moderately thermophilic member of the family Thermoactinomycetaceae.</title>
        <authorList>
            <person name="Yang G."/>
            <person name="Chen J."/>
            <person name="Zhou S."/>
        </authorList>
    </citation>
    <scope>NUCLEOTIDE SEQUENCE [LARGE SCALE GENOMIC DNA]</scope>
    <source>
        <strain evidence="2 3">SG-1</strain>
    </source>
</reference>
<name>A0A1U9K8B8_9BACL</name>
<accession>A0A1U9K8B8</accession>
<protein>
    <submittedName>
        <fullName evidence="2">Uncharacterized protein</fullName>
    </submittedName>
</protein>
<feature type="compositionally biased region" description="Gly residues" evidence="1">
    <location>
        <begin position="8"/>
        <end position="17"/>
    </location>
</feature>
<keyword evidence="3" id="KW-1185">Reference proteome</keyword>
<proteinExistence type="predicted"/>
<dbReference type="AlphaFoldDB" id="A0A1U9K8B8"/>
<gene>
    <name evidence="2" type="ORF">B0W44_11325</name>
</gene>
<evidence type="ECO:0000256" key="1">
    <source>
        <dbReference type="SAM" id="MobiDB-lite"/>
    </source>
</evidence>
<feature type="region of interest" description="Disordered" evidence="1">
    <location>
        <begin position="1"/>
        <end position="27"/>
    </location>
</feature>
<evidence type="ECO:0000313" key="2">
    <source>
        <dbReference type="EMBL" id="AQS56268.1"/>
    </source>
</evidence>
<evidence type="ECO:0000313" key="3">
    <source>
        <dbReference type="Proteomes" id="UP000188603"/>
    </source>
</evidence>
<sequence length="86" mass="9026">MSQQHPYGGQGTHGPWGAGINQSQGIPYSGAPPGVEFPMYFGYPGAGCRFGGYGGWEVAIPNRLTAVQEGIRVMSDGDLPTATIRV</sequence>
<dbReference type="EMBL" id="CP019699">
    <property type="protein sequence ID" value="AQS56268.1"/>
    <property type="molecule type" value="Genomic_DNA"/>
</dbReference>
<dbReference type="Proteomes" id="UP000188603">
    <property type="component" value="Chromosome"/>
</dbReference>